<dbReference type="SUPFAM" id="SSF49764">
    <property type="entry name" value="HSP20-like chaperones"/>
    <property type="match status" value="1"/>
</dbReference>
<dbReference type="PROSITE" id="PS01031">
    <property type="entry name" value="SHSP"/>
    <property type="match status" value="1"/>
</dbReference>
<reference evidence="5" key="2">
    <citation type="submission" date="2020-09" db="EMBL/GenBank/DDBJ databases">
        <authorList>
            <person name="Sun Q."/>
            <person name="Zhou Y."/>
        </authorList>
    </citation>
    <scope>NUCLEOTIDE SEQUENCE</scope>
    <source>
        <strain evidence="5">CGMCC 1.15519</strain>
    </source>
</reference>
<dbReference type="Gene3D" id="2.60.40.790">
    <property type="match status" value="1"/>
</dbReference>
<dbReference type="RefSeq" id="WP_188760914.1">
    <property type="nucleotide sequence ID" value="NZ_BMJM01000001.1"/>
</dbReference>
<dbReference type="PANTHER" id="PTHR47062">
    <property type="match status" value="1"/>
</dbReference>
<dbReference type="CDD" id="cd06470">
    <property type="entry name" value="ACD_IbpA-B_like"/>
    <property type="match status" value="1"/>
</dbReference>
<dbReference type="Proteomes" id="UP000635071">
    <property type="component" value="Unassembled WGS sequence"/>
</dbReference>
<proteinExistence type="inferred from homology"/>
<reference evidence="5" key="1">
    <citation type="journal article" date="2014" name="Int. J. Syst. Evol. Microbiol.">
        <title>Complete genome sequence of Corynebacterium casei LMG S-19264T (=DSM 44701T), isolated from a smear-ripened cheese.</title>
        <authorList>
            <consortium name="US DOE Joint Genome Institute (JGI-PGF)"/>
            <person name="Walter F."/>
            <person name="Albersmeier A."/>
            <person name="Kalinowski J."/>
            <person name="Ruckert C."/>
        </authorList>
    </citation>
    <scope>NUCLEOTIDE SEQUENCE</scope>
    <source>
        <strain evidence="5">CGMCC 1.15519</strain>
    </source>
</reference>
<evidence type="ECO:0000256" key="1">
    <source>
        <dbReference type="ARBA" id="ARBA00023016"/>
    </source>
</evidence>
<evidence type="ECO:0000259" key="4">
    <source>
        <dbReference type="PROSITE" id="PS01031"/>
    </source>
</evidence>
<dbReference type="Pfam" id="PF00011">
    <property type="entry name" value="HSP20"/>
    <property type="match status" value="1"/>
</dbReference>
<gene>
    <name evidence="5" type="ORF">GCM10011529_00650</name>
</gene>
<organism evidence="5 6">
    <name type="scientific">Sandarakinorhabdus glacialis</name>
    <dbReference type="NCBI Taxonomy" id="1614636"/>
    <lineage>
        <taxon>Bacteria</taxon>
        <taxon>Pseudomonadati</taxon>
        <taxon>Pseudomonadota</taxon>
        <taxon>Alphaproteobacteria</taxon>
        <taxon>Sphingomonadales</taxon>
        <taxon>Sphingosinicellaceae</taxon>
        <taxon>Sandarakinorhabdus</taxon>
    </lineage>
</organism>
<feature type="domain" description="SHSP" evidence="4">
    <location>
        <begin position="30"/>
        <end position="144"/>
    </location>
</feature>
<evidence type="ECO:0000313" key="5">
    <source>
        <dbReference type="EMBL" id="GGD98504.1"/>
    </source>
</evidence>
<accession>A0A916ZHW6</accession>
<keyword evidence="6" id="KW-1185">Reference proteome</keyword>
<sequence>MRAFDISPLLRSSIGYENLNRLVEFAGRVDGGETGYPPYNIEKLGDGAYRIAMAVAGFGQDELDLTVQENTLVVTGAALPEAEAGEERVFLHRGIAKRAFERRFQLADTIKVTGASYAHGLLNIELVREVPEHKKPRKVLIGTSVDAVQPTSVKLAAE</sequence>
<dbReference type="InterPro" id="IPR008978">
    <property type="entry name" value="HSP20-like_chaperone"/>
</dbReference>
<dbReference type="InterPro" id="IPR037913">
    <property type="entry name" value="ACD_IbpA/B"/>
</dbReference>
<evidence type="ECO:0000256" key="3">
    <source>
        <dbReference type="RuleBase" id="RU003616"/>
    </source>
</evidence>
<dbReference type="AlphaFoldDB" id="A0A916ZHW6"/>
<keyword evidence="1" id="KW-0346">Stress response</keyword>
<comment type="caution">
    <text evidence="5">The sequence shown here is derived from an EMBL/GenBank/DDBJ whole genome shotgun (WGS) entry which is preliminary data.</text>
</comment>
<evidence type="ECO:0000313" key="6">
    <source>
        <dbReference type="Proteomes" id="UP000635071"/>
    </source>
</evidence>
<dbReference type="InterPro" id="IPR002068">
    <property type="entry name" value="A-crystallin/Hsp20_dom"/>
</dbReference>
<protein>
    <submittedName>
        <fullName evidence="5">Heat-shock protein Hsp20</fullName>
    </submittedName>
</protein>
<evidence type="ECO:0000256" key="2">
    <source>
        <dbReference type="PROSITE-ProRule" id="PRU00285"/>
    </source>
</evidence>
<dbReference type="PANTHER" id="PTHR47062:SF1">
    <property type="entry name" value="SMALL HEAT SHOCK PROTEIN IBPA"/>
    <property type="match status" value="1"/>
</dbReference>
<name>A0A916ZHW6_9SPHN</name>
<dbReference type="EMBL" id="BMJM01000001">
    <property type="protein sequence ID" value="GGD98504.1"/>
    <property type="molecule type" value="Genomic_DNA"/>
</dbReference>
<comment type="similarity">
    <text evidence="2 3">Belongs to the small heat shock protein (HSP20) family.</text>
</comment>